<organism evidence="1 2">
    <name type="scientific">Sphingomonas colocasiae</name>
    <dbReference type="NCBI Taxonomy" id="1848973"/>
    <lineage>
        <taxon>Bacteria</taxon>
        <taxon>Pseudomonadati</taxon>
        <taxon>Pseudomonadota</taxon>
        <taxon>Alphaproteobacteria</taxon>
        <taxon>Sphingomonadales</taxon>
        <taxon>Sphingomonadaceae</taxon>
        <taxon>Sphingomonas</taxon>
    </lineage>
</organism>
<comment type="caution">
    <text evidence="1">The sequence shown here is derived from an EMBL/GenBank/DDBJ whole genome shotgun (WGS) entry which is preliminary data.</text>
</comment>
<reference evidence="1 2" key="1">
    <citation type="submission" date="2021-08" db="EMBL/GenBank/DDBJ databases">
        <authorList>
            <person name="Tuo L."/>
        </authorList>
    </citation>
    <scope>NUCLEOTIDE SEQUENCE [LARGE SCALE GENOMIC DNA]</scope>
    <source>
        <strain evidence="1 2">JCM 31229</strain>
    </source>
</reference>
<evidence type="ECO:0000313" key="2">
    <source>
        <dbReference type="Proteomes" id="UP000706039"/>
    </source>
</evidence>
<keyword evidence="2" id="KW-1185">Reference proteome</keyword>
<dbReference type="RefSeq" id="WP_222993474.1">
    <property type="nucleotide sequence ID" value="NZ_JAINVV010000014.1"/>
</dbReference>
<accession>A0ABS7PXU7</accession>
<proteinExistence type="predicted"/>
<dbReference type="EMBL" id="JAINVV010000014">
    <property type="protein sequence ID" value="MBY8826131.1"/>
    <property type="molecule type" value="Genomic_DNA"/>
</dbReference>
<dbReference type="Proteomes" id="UP000706039">
    <property type="component" value="Unassembled WGS sequence"/>
</dbReference>
<name>A0ABS7PXU7_9SPHN</name>
<protein>
    <recommendedName>
        <fullName evidence="3">Holin</fullName>
    </recommendedName>
</protein>
<gene>
    <name evidence="1" type="ORF">K7G82_27770</name>
</gene>
<sequence>MRDFLAGKKTYLTVLAALLAVVISWLNGDLTDGQAIGAGFAAITAVFLRSGSKADAAAAALGQKPK</sequence>
<evidence type="ECO:0008006" key="3">
    <source>
        <dbReference type="Google" id="ProtNLM"/>
    </source>
</evidence>
<evidence type="ECO:0000313" key="1">
    <source>
        <dbReference type="EMBL" id="MBY8826131.1"/>
    </source>
</evidence>